<proteinExistence type="predicted"/>
<gene>
    <name evidence="1" type="ORF">EXIGLDRAFT_759790</name>
</gene>
<organism evidence="1 2">
    <name type="scientific">Exidia glandulosa HHB12029</name>
    <dbReference type="NCBI Taxonomy" id="1314781"/>
    <lineage>
        <taxon>Eukaryota</taxon>
        <taxon>Fungi</taxon>
        <taxon>Dikarya</taxon>
        <taxon>Basidiomycota</taxon>
        <taxon>Agaricomycotina</taxon>
        <taxon>Agaricomycetes</taxon>
        <taxon>Auriculariales</taxon>
        <taxon>Exidiaceae</taxon>
        <taxon>Exidia</taxon>
    </lineage>
</organism>
<evidence type="ECO:0000313" key="2">
    <source>
        <dbReference type="Proteomes" id="UP000077266"/>
    </source>
</evidence>
<name>A0A165PU32_EXIGL</name>
<protein>
    <submittedName>
        <fullName evidence="1">Uncharacterized protein</fullName>
    </submittedName>
</protein>
<dbReference type="EMBL" id="KV425887">
    <property type="protein sequence ID" value="KZW02671.1"/>
    <property type="molecule type" value="Genomic_DNA"/>
</dbReference>
<accession>A0A165PU32</accession>
<dbReference type="AlphaFoldDB" id="A0A165PU32"/>
<keyword evidence="2" id="KW-1185">Reference proteome</keyword>
<reference evidence="1 2" key="1">
    <citation type="journal article" date="2016" name="Mol. Biol. Evol.">
        <title>Comparative Genomics of Early-Diverging Mushroom-Forming Fungi Provides Insights into the Origins of Lignocellulose Decay Capabilities.</title>
        <authorList>
            <person name="Nagy L.G."/>
            <person name="Riley R."/>
            <person name="Tritt A."/>
            <person name="Adam C."/>
            <person name="Daum C."/>
            <person name="Floudas D."/>
            <person name="Sun H."/>
            <person name="Yadav J.S."/>
            <person name="Pangilinan J."/>
            <person name="Larsson K.H."/>
            <person name="Matsuura K."/>
            <person name="Barry K."/>
            <person name="Labutti K."/>
            <person name="Kuo R."/>
            <person name="Ohm R.A."/>
            <person name="Bhattacharya S.S."/>
            <person name="Shirouzu T."/>
            <person name="Yoshinaga Y."/>
            <person name="Martin F.M."/>
            <person name="Grigoriev I.V."/>
            <person name="Hibbett D.S."/>
        </authorList>
    </citation>
    <scope>NUCLEOTIDE SEQUENCE [LARGE SCALE GENOMIC DNA]</scope>
    <source>
        <strain evidence="1 2">HHB12029</strain>
    </source>
</reference>
<dbReference type="InParanoid" id="A0A165PU32"/>
<dbReference type="OrthoDB" id="3203574at2759"/>
<evidence type="ECO:0000313" key="1">
    <source>
        <dbReference type="EMBL" id="KZW02671.1"/>
    </source>
</evidence>
<sequence length="153" mass="16484">MLPVPHADPFSALNTVAYDPSAVALAPALPPVDPNNTATFAHNVQVAQSMAARIQQLAQNVITGVERAFEPTTDPQQTTADMQALKSMLLDFREHLAQTGVGALPLDTPPGMTEQQLAARNEVLTRTQFQRLMGPKENAEVVASMLTAPDRTR</sequence>
<dbReference type="Proteomes" id="UP000077266">
    <property type="component" value="Unassembled WGS sequence"/>
</dbReference>